<evidence type="ECO:0000313" key="2">
    <source>
        <dbReference type="Proteomes" id="UP000053240"/>
    </source>
</evidence>
<reference evidence="1 2" key="1">
    <citation type="journal article" date="2015" name="Nat. Commun.">
        <title>Outbred genome sequencing and CRISPR/Cas9 gene editing in butterflies.</title>
        <authorList>
            <person name="Li X."/>
            <person name="Fan D."/>
            <person name="Zhang W."/>
            <person name="Liu G."/>
            <person name="Zhang L."/>
            <person name="Zhao L."/>
            <person name="Fang X."/>
            <person name="Chen L."/>
            <person name="Dong Y."/>
            <person name="Chen Y."/>
            <person name="Ding Y."/>
            <person name="Zhao R."/>
            <person name="Feng M."/>
            <person name="Zhu Y."/>
            <person name="Feng Y."/>
            <person name="Jiang X."/>
            <person name="Zhu D."/>
            <person name="Xiang H."/>
            <person name="Feng X."/>
            <person name="Li S."/>
            <person name="Wang J."/>
            <person name="Zhang G."/>
            <person name="Kronforst M.R."/>
            <person name="Wang W."/>
        </authorList>
    </citation>
    <scope>NUCLEOTIDE SEQUENCE [LARGE SCALE GENOMIC DNA]</scope>
    <source>
        <strain evidence="1">Ya'a_city_454_Pm</strain>
        <tissue evidence="1">Whole body</tissue>
    </source>
</reference>
<dbReference type="EMBL" id="KQ460207">
    <property type="protein sequence ID" value="KPJ16785.1"/>
    <property type="molecule type" value="Genomic_DNA"/>
</dbReference>
<sequence length="76" mass="7885">MTFITILCHTWTGGTCPGAVCVLFGAKPSSAGRGRAAGEAEAPQVTLYRCHAAALRATALFEPTTPQFVTAVTMIS</sequence>
<accession>A0A194RHI6</accession>
<protein>
    <submittedName>
        <fullName evidence="1">Uncharacterized protein</fullName>
    </submittedName>
</protein>
<proteinExistence type="predicted"/>
<dbReference type="Proteomes" id="UP000053240">
    <property type="component" value="Unassembled WGS sequence"/>
</dbReference>
<organism evidence="1 2">
    <name type="scientific">Papilio machaon</name>
    <name type="common">Old World swallowtail butterfly</name>
    <dbReference type="NCBI Taxonomy" id="76193"/>
    <lineage>
        <taxon>Eukaryota</taxon>
        <taxon>Metazoa</taxon>
        <taxon>Ecdysozoa</taxon>
        <taxon>Arthropoda</taxon>
        <taxon>Hexapoda</taxon>
        <taxon>Insecta</taxon>
        <taxon>Pterygota</taxon>
        <taxon>Neoptera</taxon>
        <taxon>Endopterygota</taxon>
        <taxon>Lepidoptera</taxon>
        <taxon>Glossata</taxon>
        <taxon>Ditrysia</taxon>
        <taxon>Papilionoidea</taxon>
        <taxon>Papilionidae</taxon>
        <taxon>Papilioninae</taxon>
        <taxon>Papilio</taxon>
    </lineage>
</organism>
<gene>
    <name evidence="1" type="ORF">RR48_10384</name>
</gene>
<name>A0A194RHI6_PAPMA</name>
<dbReference type="InParanoid" id="A0A194RHI6"/>
<dbReference type="AlphaFoldDB" id="A0A194RHI6"/>
<evidence type="ECO:0000313" key="1">
    <source>
        <dbReference type="EMBL" id="KPJ16785.1"/>
    </source>
</evidence>
<keyword evidence="2" id="KW-1185">Reference proteome</keyword>